<evidence type="ECO:0000313" key="1">
    <source>
        <dbReference type="EMBL" id="SMC91019.1"/>
    </source>
</evidence>
<dbReference type="Proteomes" id="UP000192840">
    <property type="component" value="Unassembled WGS sequence"/>
</dbReference>
<proteinExistence type="predicted"/>
<accession>A0A1W2D0D0</accession>
<dbReference type="EMBL" id="FWYC01000006">
    <property type="protein sequence ID" value="SMC91019.1"/>
    <property type="molecule type" value="Genomic_DNA"/>
</dbReference>
<gene>
    <name evidence="1" type="ORF">SAMN05660733_02611</name>
</gene>
<organism evidence="1 2">
    <name type="scientific">Lentzea albidocapillata</name>
    <dbReference type="NCBI Taxonomy" id="40571"/>
    <lineage>
        <taxon>Bacteria</taxon>
        <taxon>Bacillati</taxon>
        <taxon>Actinomycetota</taxon>
        <taxon>Actinomycetes</taxon>
        <taxon>Pseudonocardiales</taxon>
        <taxon>Pseudonocardiaceae</taxon>
        <taxon>Lentzea</taxon>
    </lineage>
</organism>
<keyword evidence="2" id="KW-1185">Reference proteome</keyword>
<protein>
    <submittedName>
        <fullName evidence="1">Uncharacterized protein</fullName>
    </submittedName>
</protein>
<name>A0A1W2D0D0_9PSEU</name>
<dbReference type="AlphaFoldDB" id="A0A1W2D0D0"/>
<evidence type="ECO:0000313" key="2">
    <source>
        <dbReference type="Proteomes" id="UP000192840"/>
    </source>
</evidence>
<dbReference type="OrthoDB" id="3819922at2"/>
<reference evidence="2" key="1">
    <citation type="submission" date="2017-04" db="EMBL/GenBank/DDBJ databases">
        <authorList>
            <person name="Varghese N."/>
            <person name="Submissions S."/>
        </authorList>
    </citation>
    <scope>NUCLEOTIDE SEQUENCE [LARGE SCALE GENOMIC DNA]</scope>
    <source>
        <strain evidence="2">DSM 44073</strain>
    </source>
</reference>
<dbReference type="RefSeq" id="WP_157512971.1">
    <property type="nucleotide sequence ID" value="NZ_FWYC01000006.1"/>
</dbReference>
<sequence>MRGLWEPWDEDHLVLDSAVETPDGSVSLVVELVRGLRSTGETADPGIVGR</sequence>